<evidence type="ECO:0000256" key="1">
    <source>
        <dbReference type="ARBA" id="ARBA00004442"/>
    </source>
</evidence>
<accession>H1DID8</accession>
<evidence type="ECO:0000256" key="3">
    <source>
        <dbReference type="ARBA" id="ARBA00022729"/>
    </source>
</evidence>
<gene>
    <name evidence="8" type="ORF">HMPREF9449_02167</name>
</gene>
<dbReference type="AlphaFoldDB" id="H1DID8"/>
<evidence type="ECO:0000256" key="2">
    <source>
        <dbReference type="ARBA" id="ARBA00006275"/>
    </source>
</evidence>
<keyword evidence="4" id="KW-0472">Membrane</keyword>
<dbReference type="STRING" id="742817.HMPREF9449_02167"/>
<keyword evidence="9" id="KW-1185">Reference proteome</keyword>
<dbReference type="eggNOG" id="COG2956">
    <property type="taxonomic scope" value="Bacteria"/>
</dbReference>
<feature type="domain" description="SusD-like N-terminal" evidence="7">
    <location>
        <begin position="30"/>
        <end position="233"/>
    </location>
</feature>
<evidence type="ECO:0000256" key="4">
    <source>
        <dbReference type="ARBA" id="ARBA00023136"/>
    </source>
</evidence>
<dbReference type="Proteomes" id="UP000004892">
    <property type="component" value="Unassembled WGS sequence"/>
</dbReference>
<evidence type="ECO:0000313" key="9">
    <source>
        <dbReference type="Proteomes" id="UP000004892"/>
    </source>
</evidence>
<dbReference type="PROSITE" id="PS51257">
    <property type="entry name" value="PROKAR_LIPOPROTEIN"/>
    <property type="match status" value="1"/>
</dbReference>
<organism evidence="8 9">
    <name type="scientific">Odoribacter laneus YIT 12061</name>
    <dbReference type="NCBI Taxonomy" id="742817"/>
    <lineage>
        <taxon>Bacteria</taxon>
        <taxon>Pseudomonadati</taxon>
        <taxon>Bacteroidota</taxon>
        <taxon>Bacteroidia</taxon>
        <taxon>Bacteroidales</taxon>
        <taxon>Odoribacteraceae</taxon>
        <taxon>Odoribacter</taxon>
    </lineage>
</organism>
<proteinExistence type="inferred from homology"/>
<keyword evidence="5" id="KW-0998">Cell outer membrane</keyword>
<dbReference type="Gene3D" id="1.25.40.390">
    <property type="match status" value="1"/>
</dbReference>
<evidence type="ECO:0000259" key="7">
    <source>
        <dbReference type="Pfam" id="PF14322"/>
    </source>
</evidence>
<dbReference type="GO" id="GO:0009279">
    <property type="term" value="C:cell outer membrane"/>
    <property type="evidence" value="ECO:0007669"/>
    <property type="project" value="UniProtKB-SubCell"/>
</dbReference>
<comment type="subcellular location">
    <subcellularLocation>
        <location evidence="1">Cell outer membrane</location>
    </subcellularLocation>
</comment>
<dbReference type="PATRIC" id="fig|742817.3.peg.2316"/>
<comment type="caution">
    <text evidence="8">The sequence shown here is derived from an EMBL/GenBank/DDBJ whole genome shotgun (WGS) entry which is preliminary data.</text>
</comment>
<dbReference type="Pfam" id="PF07980">
    <property type="entry name" value="SusD_RagB"/>
    <property type="match status" value="1"/>
</dbReference>
<evidence type="ECO:0000259" key="6">
    <source>
        <dbReference type="Pfam" id="PF07980"/>
    </source>
</evidence>
<dbReference type="InterPro" id="IPR012944">
    <property type="entry name" value="SusD_RagB_dom"/>
</dbReference>
<keyword evidence="3" id="KW-0732">Signal</keyword>
<dbReference type="Pfam" id="PF14322">
    <property type="entry name" value="SusD-like_3"/>
    <property type="match status" value="1"/>
</dbReference>
<feature type="domain" description="RagB/SusD" evidence="6">
    <location>
        <begin position="334"/>
        <end position="499"/>
    </location>
</feature>
<reference evidence="8 9" key="1">
    <citation type="submission" date="2012-01" db="EMBL/GenBank/DDBJ databases">
        <title>The Genome Sequence of Odoribacter laneus YIT 12061.</title>
        <authorList>
            <consortium name="The Broad Institute Genome Sequencing Platform"/>
            <person name="Earl A."/>
            <person name="Ward D."/>
            <person name="Feldgarden M."/>
            <person name="Gevers D."/>
            <person name="Morotomi M."/>
            <person name="Young S.K."/>
            <person name="Zeng Q."/>
            <person name="Gargeya S."/>
            <person name="Fitzgerald M."/>
            <person name="Haas B."/>
            <person name="Abouelleil A."/>
            <person name="Alvarado L."/>
            <person name="Arachchi H.M."/>
            <person name="Berlin A."/>
            <person name="Chapman S.B."/>
            <person name="Gearin G."/>
            <person name="Goldberg J."/>
            <person name="Griggs A."/>
            <person name="Gujja S."/>
            <person name="Hansen M."/>
            <person name="Heiman D."/>
            <person name="Howarth C."/>
            <person name="Larimer J."/>
            <person name="Lui A."/>
            <person name="MacDonald P.J.P."/>
            <person name="McCowen C."/>
            <person name="Montmayeur A."/>
            <person name="Murphy C."/>
            <person name="Neiman D."/>
            <person name="Pearson M."/>
            <person name="Priest M."/>
            <person name="Roberts A."/>
            <person name="Saif S."/>
            <person name="Shea T."/>
            <person name="Sisk P."/>
            <person name="Stolte C."/>
            <person name="Sykes S."/>
            <person name="Wortman J."/>
            <person name="Nusbaum C."/>
            <person name="Birren B."/>
        </authorList>
    </citation>
    <scope>NUCLEOTIDE SEQUENCE [LARGE SCALE GENOMIC DNA]</scope>
    <source>
        <strain evidence="8 9">YIT 12061</strain>
    </source>
</reference>
<sequence length="543" mass="62131">MKVYLKNTVMNKYIRNILAGGLILLTGCNNFLDEVPDDRTEIDSTSKLAKLIADAYPKASYAATLNSRVDFVTDKGAGNKEYASNTDPFFWRDVTDDQQDTPTYLWQKFYFSIAEVNHALKAAEEMGMPKEQKPYVAEAKIIRAFSHFILVSLYAKFYEWKGANDSPGIPYVTEPETEAIAQYDRETVAQTYEKIEQDIVESIDKIGPDATYSVPRYHFTQAAAHAFASRFYLYKGDWNNVIVHANKVFPRPTEFVGEEGAKNVAVTDQATIYAKNNFQPWLTTYANASGSSEIKIAYGASSNMSNLLLTEMVCRMSRYANSWRYGTTADDLAVTLDKKAANVTGGSWAYRTYHNDENYYVPKFYELFIKTDINASSGKIYTIFPTFRNEEVLLNRAEAYAMLDDYEAAIADLNVFCRQRILDYKEDAHVITEASLLKFYATALQNEEHFMKKYNAYGSAAWSDLKKSLILCILDFRRNEFMWEGLRYWDLIRYKIPVTHRTNTGDENTLYPGDDRWVLEIPETAVLSGVALNPRENLLSKKW</sequence>
<dbReference type="InterPro" id="IPR011990">
    <property type="entry name" value="TPR-like_helical_dom_sf"/>
</dbReference>
<evidence type="ECO:0000313" key="8">
    <source>
        <dbReference type="EMBL" id="EHP46550.1"/>
    </source>
</evidence>
<evidence type="ECO:0000256" key="5">
    <source>
        <dbReference type="ARBA" id="ARBA00023237"/>
    </source>
</evidence>
<name>H1DID8_9BACT</name>
<evidence type="ECO:0008006" key="10">
    <source>
        <dbReference type="Google" id="ProtNLM"/>
    </source>
</evidence>
<comment type="similarity">
    <text evidence="2">Belongs to the SusD family.</text>
</comment>
<dbReference type="SUPFAM" id="SSF48452">
    <property type="entry name" value="TPR-like"/>
    <property type="match status" value="1"/>
</dbReference>
<dbReference type="HOGENOM" id="CLU_015553_2_0_10"/>
<protein>
    <recommendedName>
        <fullName evidence="10">SusD-like N-terminal domain-containing protein</fullName>
    </recommendedName>
</protein>
<dbReference type="EMBL" id="ADMC01000025">
    <property type="protein sequence ID" value="EHP46550.1"/>
    <property type="molecule type" value="Genomic_DNA"/>
</dbReference>
<dbReference type="InterPro" id="IPR033985">
    <property type="entry name" value="SusD-like_N"/>
</dbReference>